<dbReference type="GO" id="GO:1902660">
    <property type="term" value="P:negative regulation of glucose mediated signaling pathway"/>
    <property type="evidence" value="ECO:0007669"/>
    <property type="project" value="TreeGrafter"/>
</dbReference>
<keyword evidence="1" id="KW-0378">Hydrolase</keyword>
<dbReference type="Proteomes" id="UP000192266">
    <property type="component" value="Unassembled WGS sequence"/>
</dbReference>
<dbReference type="GO" id="GO:0006198">
    <property type="term" value="P:cAMP catabolic process"/>
    <property type="evidence" value="ECO:0007669"/>
    <property type="project" value="UniProtKB-UniRule"/>
</dbReference>
<dbReference type="Gene3D" id="3.60.15.10">
    <property type="entry name" value="Ribonuclease Z/Hydroxyacylglutathione hydrolase-like"/>
    <property type="match status" value="1"/>
</dbReference>
<dbReference type="OrthoDB" id="9803916at2"/>
<evidence type="ECO:0000256" key="1">
    <source>
        <dbReference type="PIRNR" id="PIRNR000962"/>
    </source>
</evidence>
<reference evidence="2 3" key="1">
    <citation type="submission" date="2017-04" db="EMBL/GenBank/DDBJ databases">
        <authorList>
            <person name="Afonso C.L."/>
            <person name="Miller P.J."/>
            <person name="Scott M.A."/>
            <person name="Spackman E."/>
            <person name="Goraichik I."/>
            <person name="Dimitrov K.M."/>
            <person name="Suarez D.L."/>
            <person name="Swayne D.E."/>
        </authorList>
    </citation>
    <scope>NUCLEOTIDE SEQUENCE [LARGE SCALE GENOMIC DNA]</scope>
    <source>
        <strain evidence="2 3">DSM 11622</strain>
    </source>
</reference>
<dbReference type="EMBL" id="FWWW01000061">
    <property type="protein sequence ID" value="SMB92961.1"/>
    <property type="molecule type" value="Genomic_DNA"/>
</dbReference>
<dbReference type="Pfam" id="PF02112">
    <property type="entry name" value="PDEase_II"/>
    <property type="match status" value="1"/>
</dbReference>
<dbReference type="InterPro" id="IPR000396">
    <property type="entry name" value="Pdiesterase2"/>
</dbReference>
<dbReference type="PANTHER" id="PTHR28283:SF1">
    <property type="entry name" value="3',5'-CYCLIC-NUCLEOTIDE PHOSPHODIESTERASE 1"/>
    <property type="match status" value="1"/>
</dbReference>
<sequence>MGMETTRLFQRCLLLLLLLVGHCVLAQRPDSPAFSVVPLGVKGGLDEGNLSAYLVAASGSTSYVCLDAGSVYSGVEKAVARKVFTGSAGEVIRNNIKAYLISHAHLDHVAGLLLNATDDSPKSIYGLSDCLKTIQNDYFNWRTWPNFGSSGNPPALRKYQLQPLTPGQETALENTVLSVQTFVLSHGKPYQSAAFLIRSQNSYLLYLGDTGADAIEKAPQLRNLWQAIQPLVKAGQLKAIFIETSYANVQPPAQLFGHLTPALLMQEMAALSQLTGAAALRGLPVVITHIKPTAGNETAIKKQLTEANSLQMKLIFPEQGQLLQF</sequence>
<dbReference type="PRINTS" id="PR00388">
    <property type="entry name" value="PDIESTERASE2"/>
</dbReference>
<gene>
    <name evidence="2" type="ORF">SAMN00120144_3329</name>
</gene>
<dbReference type="GO" id="GO:0004115">
    <property type="term" value="F:3',5'-cyclic-AMP phosphodiesterase activity"/>
    <property type="evidence" value="ECO:0007669"/>
    <property type="project" value="UniProtKB-UniRule"/>
</dbReference>
<dbReference type="PANTHER" id="PTHR28283">
    <property type="entry name" value="3',5'-CYCLIC-NUCLEOTIDE PHOSPHODIESTERASE 1"/>
    <property type="match status" value="1"/>
</dbReference>
<dbReference type="PIRSF" id="PIRSF000962">
    <property type="entry name" value="Cyc_nuc_PDEase"/>
    <property type="match status" value="1"/>
</dbReference>
<dbReference type="InterPro" id="IPR036866">
    <property type="entry name" value="RibonucZ/Hydroxyglut_hydro"/>
</dbReference>
<dbReference type="CDD" id="cd07735">
    <property type="entry name" value="class_II_PDE_MBL-fold"/>
    <property type="match status" value="1"/>
</dbReference>
<organism evidence="2 3">
    <name type="scientific">Hymenobacter roseosalivarius DSM 11622</name>
    <dbReference type="NCBI Taxonomy" id="645990"/>
    <lineage>
        <taxon>Bacteria</taxon>
        <taxon>Pseudomonadati</taxon>
        <taxon>Bacteroidota</taxon>
        <taxon>Cytophagia</taxon>
        <taxon>Cytophagales</taxon>
        <taxon>Hymenobacteraceae</taxon>
        <taxon>Hymenobacter</taxon>
    </lineage>
</organism>
<accession>A0A1W1VIU0</accession>
<evidence type="ECO:0000313" key="2">
    <source>
        <dbReference type="EMBL" id="SMB92961.1"/>
    </source>
</evidence>
<comment type="similarity">
    <text evidence="1">Belongs to the cyclic nucleotide phosphodiesterase class-II family.</text>
</comment>
<keyword evidence="1" id="KW-0114">cAMP</keyword>
<evidence type="ECO:0000313" key="3">
    <source>
        <dbReference type="Proteomes" id="UP000192266"/>
    </source>
</evidence>
<dbReference type="GO" id="GO:0047555">
    <property type="term" value="F:3',5'-cyclic-GMP phosphodiesterase activity"/>
    <property type="evidence" value="ECO:0007669"/>
    <property type="project" value="TreeGrafter"/>
</dbReference>
<dbReference type="STRING" id="645990.SAMN00120144_3329"/>
<protein>
    <submittedName>
        <fullName evidence="2">Cyclic-AMP phosphodiesterase</fullName>
    </submittedName>
</protein>
<name>A0A1W1VIU0_9BACT</name>
<keyword evidence="3" id="KW-1185">Reference proteome</keyword>
<dbReference type="SUPFAM" id="SSF56281">
    <property type="entry name" value="Metallo-hydrolase/oxidoreductase"/>
    <property type="match status" value="1"/>
</dbReference>
<proteinExistence type="inferred from homology"/>
<dbReference type="AlphaFoldDB" id="A0A1W1VIU0"/>